<feature type="chain" id="PRO_5035241624" evidence="1">
    <location>
        <begin position="20"/>
        <end position="247"/>
    </location>
</feature>
<keyword evidence="3" id="KW-1185">Reference proteome</keyword>
<accession>A0A8J8NKD4</accession>
<dbReference type="AlphaFoldDB" id="A0A8J8NKD4"/>
<evidence type="ECO:0000256" key="1">
    <source>
        <dbReference type="SAM" id="SignalP"/>
    </source>
</evidence>
<comment type="caution">
    <text evidence="2">The sequence shown here is derived from an EMBL/GenBank/DDBJ whole genome shotgun (WGS) entry which is preliminary data.</text>
</comment>
<gene>
    <name evidence="2" type="ORF">FGO68_gene9248</name>
</gene>
<sequence>MKPLCALTILALFTAGSLANDSKKAVTTLQIQQELLEVQPNYTVPLNMEFFAMYYHWNGLEILPQYWDFMHGVNYKHVRMSADLNMIKTEMGNKTVWRDDHPLDHWFTDFINYNSRRQAFAQHSEVNTNCQISPFRPSVQDKDVFTSIKRQFVENYTYAGVAQVPWEPEPRVTYNVKERPVEGQAEKVQRIFYQNVDQKDFVRYIVDIGKGEDIMTTKFAEVVDVHGGFTTIPALRRLFQFEDCLPY</sequence>
<feature type="signal peptide" evidence="1">
    <location>
        <begin position="1"/>
        <end position="19"/>
    </location>
</feature>
<name>A0A8J8NKD4_HALGN</name>
<evidence type="ECO:0000313" key="3">
    <source>
        <dbReference type="Proteomes" id="UP000785679"/>
    </source>
</evidence>
<reference evidence="2" key="1">
    <citation type="submission" date="2019-06" db="EMBL/GenBank/DDBJ databases">
        <authorList>
            <person name="Zheng W."/>
        </authorList>
    </citation>
    <scope>NUCLEOTIDE SEQUENCE</scope>
    <source>
        <strain evidence="2">QDHG01</strain>
    </source>
</reference>
<protein>
    <submittedName>
        <fullName evidence="2">Uncharacterized protein</fullName>
    </submittedName>
</protein>
<proteinExistence type="predicted"/>
<dbReference type="Proteomes" id="UP000785679">
    <property type="component" value="Unassembled WGS sequence"/>
</dbReference>
<keyword evidence="1" id="KW-0732">Signal</keyword>
<organism evidence="2 3">
    <name type="scientific">Halteria grandinella</name>
    <dbReference type="NCBI Taxonomy" id="5974"/>
    <lineage>
        <taxon>Eukaryota</taxon>
        <taxon>Sar</taxon>
        <taxon>Alveolata</taxon>
        <taxon>Ciliophora</taxon>
        <taxon>Intramacronucleata</taxon>
        <taxon>Spirotrichea</taxon>
        <taxon>Stichotrichia</taxon>
        <taxon>Sporadotrichida</taxon>
        <taxon>Halteriidae</taxon>
        <taxon>Halteria</taxon>
    </lineage>
</organism>
<dbReference type="EMBL" id="RRYP01014061">
    <property type="protein sequence ID" value="TNV76170.1"/>
    <property type="molecule type" value="Genomic_DNA"/>
</dbReference>
<evidence type="ECO:0000313" key="2">
    <source>
        <dbReference type="EMBL" id="TNV76170.1"/>
    </source>
</evidence>